<accession>A0A3N4K279</accession>
<sequence length="51" mass="5630">MISIAYNGHQTNNGRRIISSHTYSCRAPVVVLPLLLRRLISKPEPSPAEAT</sequence>
<organism evidence="2 3">
    <name type="scientific">Choiromyces venosus 120613-1</name>
    <dbReference type="NCBI Taxonomy" id="1336337"/>
    <lineage>
        <taxon>Eukaryota</taxon>
        <taxon>Fungi</taxon>
        <taxon>Dikarya</taxon>
        <taxon>Ascomycota</taxon>
        <taxon>Pezizomycotina</taxon>
        <taxon>Pezizomycetes</taxon>
        <taxon>Pezizales</taxon>
        <taxon>Tuberaceae</taxon>
        <taxon>Choiromyces</taxon>
    </lineage>
</organism>
<name>A0A3N4K279_9PEZI</name>
<proteinExistence type="predicted"/>
<reference evidence="2 3" key="1">
    <citation type="journal article" date="2018" name="Nat. Ecol. Evol.">
        <title>Pezizomycetes genomes reveal the molecular basis of ectomycorrhizal truffle lifestyle.</title>
        <authorList>
            <person name="Murat C."/>
            <person name="Payen T."/>
            <person name="Noel B."/>
            <person name="Kuo A."/>
            <person name="Morin E."/>
            <person name="Chen J."/>
            <person name="Kohler A."/>
            <person name="Krizsan K."/>
            <person name="Balestrini R."/>
            <person name="Da Silva C."/>
            <person name="Montanini B."/>
            <person name="Hainaut M."/>
            <person name="Levati E."/>
            <person name="Barry K.W."/>
            <person name="Belfiori B."/>
            <person name="Cichocki N."/>
            <person name="Clum A."/>
            <person name="Dockter R.B."/>
            <person name="Fauchery L."/>
            <person name="Guy J."/>
            <person name="Iotti M."/>
            <person name="Le Tacon F."/>
            <person name="Lindquist E.A."/>
            <person name="Lipzen A."/>
            <person name="Malagnac F."/>
            <person name="Mello A."/>
            <person name="Molinier V."/>
            <person name="Miyauchi S."/>
            <person name="Poulain J."/>
            <person name="Riccioni C."/>
            <person name="Rubini A."/>
            <person name="Sitrit Y."/>
            <person name="Splivallo R."/>
            <person name="Traeger S."/>
            <person name="Wang M."/>
            <person name="Zifcakova L."/>
            <person name="Wipf D."/>
            <person name="Zambonelli A."/>
            <person name="Paolocci F."/>
            <person name="Nowrousian M."/>
            <person name="Ottonello S."/>
            <person name="Baldrian P."/>
            <person name="Spatafora J.W."/>
            <person name="Henrissat B."/>
            <person name="Nagy L.G."/>
            <person name="Aury J.M."/>
            <person name="Wincker P."/>
            <person name="Grigoriev I.V."/>
            <person name="Bonfante P."/>
            <person name="Martin F.M."/>
        </authorList>
    </citation>
    <scope>NUCLEOTIDE SEQUENCE [LARGE SCALE GENOMIC DNA]</scope>
    <source>
        <strain evidence="2 3">120613-1</strain>
    </source>
</reference>
<dbReference type="EMBL" id="ML120357">
    <property type="protein sequence ID" value="RPB04700.1"/>
    <property type="molecule type" value="Genomic_DNA"/>
</dbReference>
<dbReference type="Proteomes" id="UP000276215">
    <property type="component" value="Unassembled WGS sequence"/>
</dbReference>
<dbReference type="EMBL" id="ML120357">
    <property type="protein sequence ID" value="RPB04691.1"/>
    <property type="molecule type" value="Genomic_DNA"/>
</dbReference>
<evidence type="ECO:0000313" key="2">
    <source>
        <dbReference type="EMBL" id="RPB04700.1"/>
    </source>
</evidence>
<evidence type="ECO:0000313" key="1">
    <source>
        <dbReference type="EMBL" id="RPB04691.1"/>
    </source>
</evidence>
<keyword evidence="3" id="KW-1185">Reference proteome</keyword>
<evidence type="ECO:0000313" key="3">
    <source>
        <dbReference type="Proteomes" id="UP000276215"/>
    </source>
</evidence>
<gene>
    <name evidence="1" type="ORF">L873DRAFT_1799076</name>
    <name evidence="2" type="ORF">L873DRAFT_1799090</name>
</gene>
<dbReference type="AlphaFoldDB" id="A0A3N4K279"/>
<protein>
    <submittedName>
        <fullName evidence="2">Uncharacterized protein</fullName>
    </submittedName>
</protein>